<keyword evidence="2" id="KW-1185">Reference proteome</keyword>
<evidence type="ECO:0000313" key="1">
    <source>
        <dbReference type="EMBL" id="QFG06654.1"/>
    </source>
</evidence>
<sequence>MAQVVTITQYQAKDGSLFTSAVEADMHDFMQENAEKIEVAVESYANALGLIDRARSGKVNTAKDFLAWYMQWVDAGSVPVERTVFDTPKEDAVAVTEAQEVAKEVVAEAVADETTGEAIF</sequence>
<organism evidence="1 2">
    <name type="scientific">Proteus phage Myduc</name>
    <dbReference type="NCBI Taxonomy" id="2650874"/>
    <lineage>
        <taxon>Viruses</taxon>
        <taxon>Duplodnaviria</taxon>
        <taxon>Heunggongvirae</taxon>
        <taxon>Uroviricota</taxon>
        <taxon>Caudoviricetes</taxon>
        <taxon>Chaseviridae</taxon>
        <taxon>Cleopatravirinae</taxon>
        <taxon>Myducvirus</taxon>
        <taxon>Myducvirus myduc</taxon>
    </lineage>
</organism>
<reference evidence="2" key="1">
    <citation type="submission" date="2019-06" db="EMBL/GenBank/DDBJ databases">
        <title>Complete genome of Proteus mirabilis phage Myduc.</title>
        <authorList>
            <person name="Tran J.S."/>
            <person name="Lessor L."/>
            <person name="O'Leary C."/>
            <person name="Bonasera R.M."/>
            <person name="Liu M."/>
        </authorList>
    </citation>
    <scope>NUCLEOTIDE SEQUENCE [LARGE SCALE GENOMIC DNA]</scope>
</reference>
<protein>
    <submittedName>
        <fullName evidence="1">Uncharacterized protein</fullName>
    </submittedName>
</protein>
<evidence type="ECO:0000313" key="2">
    <source>
        <dbReference type="Proteomes" id="UP000327513"/>
    </source>
</evidence>
<name>A0A5J6TAD1_9CAUD</name>
<dbReference type="EMBL" id="MN098326">
    <property type="protein sequence ID" value="QFG06654.1"/>
    <property type="molecule type" value="Genomic_DNA"/>
</dbReference>
<accession>A0A5J6TAD1</accession>
<gene>
    <name evidence="1" type="ORF">CPT_Myduc_031</name>
</gene>
<proteinExistence type="predicted"/>
<dbReference type="Proteomes" id="UP000327513">
    <property type="component" value="Segment"/>
</dbReference>